<proteinExistence type="inferred from homology"/>
<protein>
    <submittedName>
        <fullName evidence="4">Nucleoside-diphosphate sugar epimerase/dehydratase</fullName>
    </submittedName>
</protein>
<dbReference type="InterPro" id="IPR051203">
    <property type="entry name" value="Polysaccharide_Synthase-Rel"/>
</dbReference>
<evidence type="ECO:0000256" key="2">
    <source>
        <dbReference type="SAM" id="Phobius"/>
    </source>
</evidence>
<accession>A0ABU5VXA0</accession>
<evidence type="ECO:0000313" key="4">
    <source>
        <dbReference type="EMBL" id="MEA9356645.1"/>
    </source>
</evidence>
<keyword evidence="2" id="KW-0472">Membrane</keyword>
<dbReference type="Proteomes" id="UP001302274">
    <property type="component" value="Unassembled WGS sequence"/>
</dbReference>
<feature type="transmembrane region" description="Helical" evidence="2">
    <location>
        <begin position="112"/>
        <end position="132"/>
    </location>
</feature>
<dbReference type="RefSeq" id="WP_323576454.1">
    <property type="nucleotide sequence ID" value="NZ_JAYGJQ010000002.1"/>
</dbReference>
<evidence type="ECO:0000313" key="5">
    <source>
        <dbReference type="Proteomes" id="UP001302274"/>
    </source>
</evidence>
<evidence type="ECO:0000259" key="3">
    <source>
        <dbReference type="Pfam" id="PF02719"/>
    </source>
</evidence>
<dbReference type="InterPro" id="IPR036291">
    <property type="entry name" value="NAD(P)-bd_dom_sf"/>
</dbReference>
<dbReference type="Pfam" id="PF02719">
    <property type="entry name" value="Polysacc_synt_2"/>
    <property type="match status" value="1"/>
</dbReference>
<comment type="caution">
    <text evidence="4">The sequence shown here is derived from an EMBL/GenBank/DDBJ whole genome shotgun (WGS) entry which is preliminary data.</text>
</comment>
<dbReference type="EMBL" id="JAYGJQ010000002">
    <property type="protein sequence ID" value="MEA9356645.1"/>
    <property type="molecule type" value="Genomic_DNA"/>
</dbReference>
<dbReference type="CDD" id="cd05237">
    <property type="entry name" value="UDP_invert_4-6DH_SDR_e"/>
    <property type="match status" value="1"/>
</dbReference>
<keyword evidence="2" id="KW-1133">Transmembrane helix</keyword>
<feature type="transmembrane region" description="Helical" evidence="2">
    <location>
        <begin position="52"/>
        <end position="70"/>
    </location>
</feature>
<dbReference type="PANTHER" id="PTHR43318">
    <property type="entry name" value="UDP-N-ACETYLGLUCOSAMINE 4,6-DEHYDRATASE"/>
    <property type="match status" value="1"/>
</dbReference>
<dbReference type="SUPFAM" id="SSF51735">
    <property type="entry name" value="NAD(P)-binding Rossmann-fold domains"/>
    <property type="match status" value="2"/>
</dbReference>
<organism evidence="4 5">
    <name type="scientific">Bacteriovorax antarcticus</name>
    <dbReference type="NCBI Taxonomy" id="3088717"/>
    <lineage>
        <taxon>Bacteria</taxon>
        <taxon>Pseudomonadati</taxon>
        <taxon>Bdellovibrionota</taxon>
        <taxon>Bacteriovoracia</taxon>
        <taxon>Bacteriovoracales</taxon>
        <taxon>Bacteriovoracaceae</taxon>
        <taxon>Bacteriovorax</taxon>
    </lineage>
</organism>
<feature type="domain" description="Polysaccharide biosynthesis protein CapD-like" evidence="3">
    <location>
        <begin position="295"/>
        <end position="576"/>
    </location>
</feature>
<dbReference type="Gene3D" id="3.40.50.720">
    <property type="entry name" value="NAD(P)-binding Rossmann-like Domain"/>
    <property type="match status" value="2"/>
</dbReference>
<feature type="transmembrane region" description="Helical" evidence="2">
    <location>
        <begin position="12"/>
        <end position="32"/>
    </location>
</feature>
<gene>
    <name evidence="4" type="ORF">SHI21_10535</name>
</gene>
<feature type="transmembrane region" description="Helical" evidence="2">
    <location>
        <begin position="82"/>
        <end position="106"/>
    </location>
</feature>
<name>A0ABU5VXA0_9BACT</name>
<dbReference type="PANTHER" id="PTHR43318:SF1">
    <property type="entry name" value="POLYSACCHARIDE BIOSYNTHESIS PROTEIN EPSC-RELATED"/>
    <property type="match status" value="1"/>
</dbReference>
<dbReference type="InterPro" id="IPR003869">
    <property type="entry name" value="Polysac_CapD-like"/>
</dbReference>
<sequence>MANLFSNFRNPRVLMAFAYDLLVAGLSFWAALYLRFDTLNIPLVEDLTFNRFFFLAMVIHATSFVLNGLYKGVWRFSSMHDLIRVVKAAAIAIICSLVVCFFMTRLSGVPRSMFLIEFLLLVIGLGGGRFVYRFLKDQTSLRSVIGGSDAEVKTVLIVGAGRAGEKLLRDIYSTPALKINVIGFLDDDKFKKNALIHNVKVFGGVELIPSIVSDYAVDKIFIAIPSANGDDVKRIVNYCKETSAEIKILPKMDQLLSAQVEISLLRNLNIEDLLGREQVQLDTCHLSSMITDKVVLVTGAGGSIGSELCCQIAKFQPGMLIMADYCELFMYELEMKFKEEFPEIPFFPKIIDIRNASKVDTLFAEYKPQLVFHAAAYKHVPMMEYNPMEAVETNIKGTKTVAETALKYAAEKFIMISTDKAVNPTNVMGASKRIAEMVITDISKKSTTTKFISVRFGNVLGSNGSVIPLFRKQIEDRKDITVTHPDIIRYFMSIPEACQLVLQAGSMGEGGEIFVLDMGEPVKIVDLAREMIRLAGMIEGRDINIVFSGLRPGEKLYEELFSDKEAYEFTHHGKIRKALFRTLDDTFHTNLNNLLSLESAEPDTVVYLIKDLVPEFTHFRLKNSSDIEAQQ</sequence>
<keyword evidence="2" id="KW-0812">Transmembrane</keyword>
<keyword evidence="5" id="KW-1185">Reference proteome</keyword>
<reference evidence="4 5" key="1">
    <citation type="submission" date="2023-11" db="EMBL/GenBank/DDBJ databases">
        <title>A Novel Polar Bacteriovorax (B. antarcticus) Isolated from the Biocrust in Antarctica.</title>
        <authorList>
            <person name="Mun W."/>
            <person name="Choi S.Y."/>
            <person name="Mitchell R.J."/>
        </authorList>
    </citation>
    <scope>NUCLEOTIDE SEQUENCE [LARGE SCALE GENOMIC DNA]</scope>
    <source>
        <strain evidence="4 5">PP10</strain>
    </source>
</reference>
<comment type="similarity">
    <text evidence="1">Belongs to the polysaccharide synthase family.</text>
</comment>
<dbReference type="Pfam" id="PF13727">
    <property type="entry name" value="CoA_binding_3"/>
    <property type="match status" value="1"/>
</dbReference>
<evidence type="ECO:0000256" key="1">
    <source>
        <dbReference type="ARBA" id="ARBA00007430"/>
    </source>
</evidence>